<dbReference type="Proteomes" id="UP000198460">
    <property type="component" value="Unassembled WGS sequence"/>
</dbReference>
<protein>
    <submittedName>
        <fullName evidence="1">Uncharacterized protein</fullName>
    </submittedName>
</protein>
<evidence type="ECO:0000313" key="1">
    <source>
        <dbReference type="EMBL" id="SMF98888.1"/>
    </source>
</evidence>
<reference evidence="1 2" key="1">
    <citation type="submission" date="2017-04" db="EMBL/GenBank/DDBJ databases">
        <authorList>
            <person name="Afonso C.L."/>
            <person name="Miller P.J."/>
            <person name="Scott M.A."/>
            <person name="Spackman E."/>
            <person name="Goraichik I."/>
            <person name="Dimitrov K.M."/>
            <person name="Suarez D.L."/>
            <person name="Swayne D.E."/>
        </authorList>
    </citation>
    <scope>NUCLEOTIDE SEQUENCE [LARGE SCALE GENOMIC DNA]</scope>
    <source>
        <strain evidence="1">LMG 28154</strain>
    </source>
</reference>
<gene>
    <name evidence="1" type="ORF">BSIN_2731</name>
</gene>
<evidence type="ECO:0000313" key="2">
    <source>
        <dbReference type="Proteomes" id="UP000198460"/>
    </source>
</evidence>
<dbReference type="EMBL" id="FXAN01000035">
    <property type="protein sequence ID" value="SMF98888.1"/>
    <property type="molecule type" value="Genomic_DNA"/>
</dbReference>
<accession>A0A238H0X7</accession>
<dbReference type="AlphaFoldDB" id="A0A238H0X7"/>
<organism evidence="1 2">
    <name type="scientific">Burkholderia singularis</name>
    <dbReference type="NCBI Taxonomy" id="1503053"/>
    <lineage>
        <taxon>Bacteria</taxon>
        <taxon>Pseudomonadati</taxon>
        <taxon>Pseudomonadota</taxon>
        <taxon>Betaproteobacteria</taxon>
        <taxon>Burkholderiales</taxon>
        <taxon>Burkholderiaceae</taxon>
        <taxon>Burkholderia</taxon>
        <taxon>pseudomallei group</taxon>
    </lineage>
</organism>
<proteinExistence type="predicted"/>
<name>A0A238H0X7_9BURK</name>
<sequence>MRRGKQTADISVRVTRHADARMLGLGWCNLMKTLLALGACLDHIGTK</sequence>